<dbReference type="Proteomes" id="UP000527860">
    <property type="component" value="Unassembled WGS sequence"/>
</dbReference>
<dbReference type="Proteomes" id="UP000031546">
    <property type="component" value="Unassembled WGS sequence"/>
</dbReference>
<proteinExistence type="predicted"/>
<protein>
    <recommendedName>
        <fullName evidence="5">YokE-like PH domain-containing protein</fullName>
    </recommendedName>
</protein>
<evidence type="ECO:0008006" key="5">
    <source>
        <dbReference type="Google" id="ProtNLM"/>
    </source>
</evidence>
<evidence type="ECO:0000313" key="2">
    <source>
        <dbReference type="EMBL" id="MDB0581112.1"/>
    </source>
</evidence>
<evidence type="ECO:0000313" key="4">
    <source>
        <dbReference type="Proteomes" id="UP000527860"/>
    </source>
</evidence>
<dbReference type="EMBL" id="JXII01000008">
    <property type="protein sequence ID" value="KIH70247.1"/>
    <property type="molecule type" value="Genomic_DNA"/>
</dbReference>
<dbReference type="AlphaFoldDB" id="A0A0C2E4D0"/>
<reference evidence="1 3" key="1">
    <citation type="submission" date="2015-01" db="EMBL/GenBank/DDBJ databases">
        <title>Genome sequences of high lactate-tolerant strain Salinicoccus roseus W12 with industrial interest.</title>
        <authorList>
            <person name="Wang H."/>
            <person name="Yu B."/>
        </authorList>
    </citation>
    <scope>NUCLEOTIDE SEQUENCE [LARGE SCALE GENOMIC DNA]</scope>
    <source>
        <strain evidence="1 3">W12</strain>
    </source>
</reference>
<reference evidence="2" key="2">
    <citation type="submission" date="2020-04" db="EMBL/GenBank/DDBJ databases">
        <authorList>
            <person name="Tanveer F."/>
            <person name="Xie Y."/>
            <person name="Shinwari Z.K."/>
        </authorList>
    </citation>
    <scope>NUCLEOTIDE SEQUENCE</scope>
    <source>
        <strain evidence="2">MOSEL-ME25</strain>
    </source>
</reference>
<accession>A0A0C2E4D0</accession>
<organism evidence="1 3">
    <name type="scientific">Salinicoccus roseus</name>
    <dbReference type="NCBI Taxonomy" id="45670"/>
    <lineage>
        <taxon>Bacteria</taxon>
        <taxon>Bacillati</taxon>
        <taxon>Bacillota</taxon>
        <taxon>Bacilli</taxon>
        <taxon>Bacillales</taxon>
        <taxon>Staphylococcaceae</taxon>
        <taxon>Salinicoccus</taxon>
    </lineage>
</organism>
<gene>
    <name evidence="2" type="ORF">F7P68_0011280</name>
    <name evidence="1" type="ORF">SN16_09870</name>
</gene>
<dbReference type="EMBL" id="JABEVU030000001">
    <property type="protein sequence ID" value="MDB0581112.1"/>
    <property type="molecule type" value="Genomic_DNA"/>
</dbReference>
<dbReference type="GeneID" id="77845864"/>
<evidence type="ECO:0000313" key="1">
    <source>
        <dbReference type="EMBL" id="KIH70247.1"/>
    </source>
</evidence>
<dbReference type="RefSeq" id="WP_040106451.1">
    <property type="nucleotide sequence ID" value="NZ_JABEVU030000001.1"/>
</dbReference>
<name>A0A0C2E4D0_9STAP</name>
<evidence type="ECO:0000313" key="3">
    <source>
        <dbReference type="Proteomes" id="UP000031546"/>
    </source>
</evidence>
<comment type="caution">
    <text evidence="1">The sequence shown here is derived from an EMBL/GenBank/DDBJ whole genome shotgun (WGS) entry which is preliminary data.</text>
</comment>
<dbReference type="STRING" id="45670.SN16_09870"/>
<reference evidence="2" key="3">
    <citation type="submission" date="2022-12" db="EMBL/GenBank/DDBJ databases">
        <title>Genome analysis and biological profiling of marine Salinicoccus roseus MOSEL-ME25.</title>
        <authorList>
            <person name="Mirza F.T."/>
            <person name="Xie Y."/>
            <person name="Shinwari Z.K."/>
        </authorList>
    </citation>
    <scope>NUCLEOTIDE SEQUENCE</scope>
    <source>
        <strain evidence="2">MOSEL-ME25</strain>
    </source>
</reference>
<sequence length="137" mass="15889">MHRKLKSLEDVELYKDEVIGPELVGTIEYEKDGEHSFYGAIIPTTHRLFVNIREADTVKHHPVEYKEITGITTENLLMVGNIIHIWIGNEIIISMKSVSDGKLDKFLNYLYKHRARRLRLDSDASISHTQHHDQQVV</sequence>
<dbReference type="OrthoDB" id="2417872at2"/>
<keyword evidence="4" id="KW-1185">Reference proteome</keyword>